<dbReference type="Pfam" id="PF00488">
    <property type="entry name" value="MutS_V"/>
    <property type="match status" value="1"/>
</dbReference>
<accession>A0A2D1UB63</accession>
<dbReference type="GO" id="GO:0005829">
    <property type="term" value="C:cytosol"/>
    <property type="evidence" value="ECO:0007669"/>
    <property type="project" value="TreeGrafter"/>
</dbReference>
<dbReference type="InterPro" id="IPR036187">
    <property type="entry name" value="DNA_mismatch_repair_MutS_sf"/>
</dbReference>
<proteinExistence type="predicted"/>
<dbReference type="RefSeq" id="WP_099440736.1">
    <property type="nucleotide sequence ID" value="NZ_CP024091.1"/>
</dbReference>
<dbReference type="AlphaFoldDB" id="A0A2D1UB63"/>
<evidence type="ECO:0000259" key="5">
    <source>
        <dbReference type="SMART" id="SM00534"/>
    </source>
</evidence>
<dbReference type="Proteomes" id="UP000223749">
    <property type="component" value="Chromosome"/>
</dbReference>
<dbReference type="GO" id="GO:0140664">
    <property type="term" value="F:ATP-dependent DNA damage sensor activity"/>
    <property type="evidence" value="ECO:0007669"/>
    <property type="project" value="InterPro"/>
</dbReference>
<keyword evidence="4" id="KW-0812">Transmembrane</keyword>
<dbReference type="Gene3D" id="3.40.50.300">
    <property type="entry name" value="P-loop containing nucleotide triphosphate hydrolases"/>
    <property type="match status" value="1"/>
</dbReference>
<dbReference type="InterPro" id="IPR000432">
    <property type="entry name" value="DNA_mismatch_repair_MutS_C"/>
</dbReference>
<feature type="transmembrane region" description="Helical" evidence="4">
    <location>
        <begin position="58"/>
        <end position="75"/>
    </location>
</feature>
<evidence type="ECO:0000256" key="1">
    <source>
        <dbReference type="ARBA" id="ARBA00022741"/>
    </source>
</evidence>
<dbReference type="InterPro" id="IPR045076">
    <property type="entry name" value="MutS"/>
</dbReference>
<keyword evidence="7" id="KW-1185">Reference proteome</keyword>
<dbReference type="GO" id="GO:0005524">
    <property type="term" value="F:ATP binding"/>
    <property type="evidence" value="ECO:0007669"/>
    <property type="project" value="UniProtKB-KW"/>
</dbReference>
<dbReference type="GO" id="GO:0030983">
    <property type="term" value="F:mismatched DNA binding"/>
    <property type="evidence" value="ECO:0007669"/>
    <property type="project" value="InterPro"/>
</dbReference>
<protein>
    <submittedName>
        <fullName evidence="6">DNA mismatch repair protein MutS</fullName>
    </submittedName>
</protein>
<dbReference type="SUPFAM" id="SSF48334">
    <property type="entry name" value="DNA repair protein MutS, domain III"/>
    <property type="match status" value="1"/>
</dbReference>
<dbReference type="KEGG" id="pgs:CPT03_21480"/>
<evidence type="ECO:0000313" key="6">
    <source>
        <dbReference type="EMBL" id="ATP58856.1"/>
    </source>
</evidence>
<keyword evidence="4" id="KW-0472">Membrane</keyword>
<evidence type="ECO:0000256" key="3">
    <source>
        <dbReference type="ARBA" id="ARBA00023125"/>
    </source>
</evidence>
<gene>
    <name evidence="6" type="ORF">CPT03_21480</name>
</gene>
<feature type="domain" description="DNA mismatch repair proteins mutS family" evidence="5">
    <location>
        <begin position="430"/>
        <end position="605"/>
    </location>
</feature>
<dbReference type="SUPFAM" id="SSF52540">
    <property type="entry name" value="P-loop containing nucleoside triphosphate hydrolases"/>
    <property type="match status" value="1"/>
</dbReference>
<evidence type="ECO:0000256" key="4">
    <source>
        <dbReference type="SAM" id="Phobius"/>
    </source>
</evidence>
<reference evidence="6 7" key="1">
    <citation type="submission" date="2017-10" db="EMBL/GenBank/DDBJ databases">
        <title>Whole genome of Pedobacter ginsengisoli T01R-27 isolated from tomato rhizosphere.</title>
        <authorList>
            <person name="Weon H.-Y."/>
            <person name="Lee S.A."/>
            <person name="Sang M.K."/>
            <person name="Song J."/>
        </authorList>
    </citation>
    <scope>NUCLEOTIDE SEQUENCE [LARGE SCALE GENOMIC DNA]</scope>
    <source>
        <strain evidence="6 7">T01R-27</strain>
    </source>
</reference>
<organism evidence="6 7">
    <name type="scientific">Pedobacter ginsengisoli</name>
    <dbReference type="NCBI Taxonomy" id="363852"/>
    <lineage>
        <taxon>Bacteria</taxon>
        <taxon>Pseudomonadati</taxon>
        <taxon>Bacteroidota</taxon>
        <taxon>Sphingobacteriia</taxon>
        <taxon>Sphingobacteriales</taxon>
        <taxon>Sphingobacteriaceae</taxon>
        <taxon>Pedobacter</taxon>
    </lineage>
</organism>
<keyword evidence="4" id="KW-1133">Transmembrane helix</keyword>
<keyword evidence="2" id="KW-0067">ATP-binding</keyword>
<sequence length="608" mass="68853">MIRTKDSILNDYKNNVKAQQDQIDSLKSKLNKISFSRLGMFVAEIIIVALLINIGFSWALIALMIIPVIAFLALIKKQISVQQELTYAGQLLWVYQNEVNHLTSNINGYNNGESYSNEYHPYASDLDIYGQGTLFSYINRCNTSKGLNILADNLGRPNEKEVILQRQEAISELTQHIDQTYHFRAGLQSHKPGQLQAIQEKLEHQLPEQLKFVQKKGLQLYVKIIPFIAFGLLILGAIFGGLVWKVFGLVAIVNIALIFFNLKDINLVYYGFTKSSDLLSSISGTIKWTEDVAWKSTYIRTFFESNNDQNLHASPVSKQIKQLSSIIQSFDARLNLLVGFFLNLFFLWDLKCSIDLNNWYSKSSANLSGGLDRISQFEELISFATLAYNQPNWNFPAIAEDFNLKGIELGHPLIHESERIVNDFNLESYPTVDIVTGSNMAGKSTFLRTVGINMVLAFAGAPVCAKEMSVSIFKVLSYMRIKDSLNDHTSTFKAELNRLKMILDSISISANSFVLIDEMLRGTNSRDKYLGSKVFIEKLITQNTPALFATHDLQLSEMETDHGYKVRNYHFDIQIADDEMEFDYKLKHGPCKTFNAALLLKQIGLTLS</sequence>
<dbReference type="Gene3D" id="1.10.1420.10">
    <property type="match status" value="1"/>
</dbReference>
<feature type="transmembrane region" description="Helical" evidence="4">
    <location>
        <begin position="35"/>
        <end position="52"/>
    </location>
</feature>
<feature type="transmembrane region" description="Helical" evidence="4">
    <location>
        <begin position="220"/>
        <end position="240"/>
    </location>
</feature>
<dbReference type="GO" id="GO:0006298">
    <property type="term" value="P:mismatch repair"/>
    <property type="evidence" value="ECO:0007669"/>
    <property type="project" value="InterPro"/>
</dbReference>
<dbReference type="PANTHER" id="PTHR11361:SF99">
    <property type="entry name" value="DNA MISMATCH REPAIR PROTEIN"/>
    <property type="match status" value="1"/>
</dbReference>
<dbReference type="SMART" id="SM00534">
    <property type="entry name" value="MUTSac"/>
    <property type="match status" value="1"/>
</dbReference>
<dbReference type="PANTHER" id="PTHR11361">
    <property type="entry name" value="DNA MISMATCH REPAIR PROTEIN MUTS FAMILY MEMBER"/>
    <property type="match status" value="1"/>
</dbReference>
<dbReference type="OrthoDB" id="1097361at2"/>
<evidence type="ECO:0000313" key="7">
    <source>
        <dbReference type="Proteomes" id="UP000223749"/>
    </source>
</evidence>
<keyword evidence="1" id="KW-0547">Nucleotide-binding</keyword>
<keyword evidence="3" id="KW-0238">DNA-binding</keyword>
<dbReference type="EMBL" id="CP024091">
    <property type="protein sequence ID" value="ATP58856.1"/>
    <property type="molecule type" value="Genomic_DNA"/>
</dbReference>
<dbReference type="InterPro" id="IPR027417">
    <property type="entry name" value="P-loop_NTPase"/>
</dbReference>
<evidence type="ECO:0000256" key="2">
    <source>
        <dbReference type="ARBA" id="ARBA00022840"/>
    </source>
</evidence>
<name>A0A2D1UB63_9SPHI</name>